<dbReference type="RefSeq" id="WP_200820697.1">
    <property type="nucleotide sequence ID" value="NZ_FWZT01000007.1"/>
</dbReference>
<accession>A0A1Y6BPI4</accession>
<dbReference type="STRING" id="1513793.SAMN06296036_107114"/>
<dbReference type="PANTHER" id="PTHR13061">
    <property type="entry name" value="DYNACTIN SUBUNIT P25"/>
    <property type="match status" value="1"/>
</dbReference>
<dbReference type="InterPro" id="IPR047324">
    <property type="entry name" value="LbH_gamma_CA-like"/>
</dbReference>
<dbReference type="AlphaFoldDB" id="A0A1Y6BPI4"/>
<dbReference type="SUPFAM" id="SSF51161">
    <property type="entry name" value="Trimeric LpxA-like enzymes"/>
    <property type="match status" value="1"/>
</dbReference>
<proteinExistence type="predicted"/>
<dbReference type="GO" id="GO:0016740">
    <property type="term" value="F:transferase activity"/>
    <property type="evidence" value="ECO:0007669"/>
    <property type="project" value="UniProtKB-KW"/>
</dbReference>
<evidence type="ECO:0000313" key="2">
    <source>
        <dbReference type="Proteomes" id="UP000192907"/>
    </source>
</evidence>
<evidence type="ECO:0000313" key="1">
    <source>
        <dbReference type="EMBL" id="SMF21589.1"/>
    </source>
</evidence>
<protein>
    <submittedName>
        <fullName evidence="1">Carbonic anhydrase or acetyltransferase, isoleucine patch superfamily</fullName>
    </submittedName>
</protein>
<dbReference type="CDD" id="cd04645">
    <property type="entry name" value="LbH_gamma_CA_like"/>
    <property type="match status" value="1"/>
</dbReference>
<name>A0A1Y6BPI4_9BACT</name>
<dbReference type="InterPro" id="IPR050484">
    <property type="entry name" value="Transf_Hexapept/Carb_Anhydrase"/>
</dbReference>
<keyword evidence="1" id="KW-0808">Transferase</keyword>
<dbReference type="InterPro" id="IPR011004">
    <property type="entry name" value="Trimer_LpxA-like_sf"/>
</dbReference>
<dbReference type="Pfam" id="PF00132">
    <property type="entry name" value="Hexapep"/>
    <property type="match status" value="1"/>
</dbReference>
<organism evidence="1 2">
    <name type="scientific">Pseudobacteriovorax antillogorgiicola</name>
    <dbReference type="NCBI Taxonomy" id="1513793"/>
    <lineage>
        <taxon>Bacteria</taxon>
        <taxon>Pseudomonadati</taxon>
        <taxon>Bdellovibrionota</taxon>
        <taxon>Oligoflexia</taxon>
        <taxon>Oligoflexales</taxon>
        <taxon>Pseudobacteriovoracaceae</taxon>
        <taxon>Pseudobacteriovorax</taxon>
    </lineage>
</organism>
<dbReference type="Proteomes" id="UP000192907">
    <property type="component" value="Unassembled WGS sequence"/>
</dbReference>
<keyword evidence="2" id="KW-1185">Reference proteome</keyword>
<reference evidence="2" key="1">
    <citation type="submission" date="2017-04" db="EMBL/GenBank/DDBJ databases">
        <authorList>
            <person name="Varghese N."/>
            <person name="Submissions S."/>
        </authorList>
    </citation>
    <scope>NUCLEOTIDE SEQUENCE [LARGE SCALE GENOMIC DNA]</scope>
    <source>
        <strain evidence="2">RKEM611</strain>
    </source>
</reference>
<dbReference type="Gene3D" id="2.160.10.10">
    <property type="entry name" value="Hexapeptide repeat proteins"/>
    <property type="match status" value="1"/>
</dbReference>
<gene>
    <name evidence="1" type="ORF">SAMN06296036_107114</name>
</gene>
<sequence length="177" mass="18874">MYLMPGSNLLPYKGKTPKLAEGVFAASGAQLIGDLEVGRDSSFWFNTVARGDCYYIRIGERSNVQDGTVIHVTNSKHASIIGDDVTIGHGAVIHGCEIGNGCLVGMGAIIMDGAKIGERCLIGAGTLVPPGKSYPPESLIKGTPGKAVRALTDDELKFLKTSVDYYLDYKSHYVPHS</sequence>
<dbReference type="EMBL" id="FWZT01000007">
    <property type="protein sequence ID" value="SMF21589.1"/>
    <property type="molecule type" value="Genomic_DNA"/>
</dbReference>
<dbReference type="PANTHER" id="PTHR13061:SF29">
    <property type="entry name" value="GAMMA CARBONIC ANHYDRASE-LIKE 1, MITOCHONDRIAL-RELATED"/>
    <property type="match status" value="1"/>
</dbReference>
<dbReference type="InterPro" id="IPR001451">
    <property type="entry name" value="Hexapep"/>
</dbReference>